<dbReference type="SUPFAM" id="SSF54593">
    <property type="entry name" value="Glyoxalase/Bleomycin resistance protein/Dihydroxybiphenyl dioxygenase"/>
    <property type="match status" value="1"/>
</dbReference>
<evidence type="ECO:0000313" key="4">
    <source>
        <dbReference type="Proteomes" id="UP001321749"/>
    </source>
</evidence>
<keyword evidence="3" id="KW-0456">Lyase</keyword>
<feature type="compositionally biased region" description="Polar residues" evidence="1">
    <location>
        <begin position="64"/>
        <end position="77"/>
    </location>
</feature>
<evidence type="ECO:0000256" key="1">
    <source>
        <dbReference type="SAM" id="MobiDB-lite"/>
    </source>
</evidence>
<dbReference type="Proteomes" id="UP001321749">
    <property type="component" value="Unassembled WGS sequence"/>
</dbReference>
<gene>
    <name evidence="3" type="ORF">QBC42DRAFT_265316</name>
</gene>
<dbReference type="Gene3D" id="3.10.180.10">
    <property type="entry name" value="2,3-Dihydroxybiphenyl 1,2-Dioxygenase, domain 1"/>
    <property type="match status" value="1"/>
</dbReference>
<feature type="region of interest" description="Disordered" evidence="1">
    <location>
        <begin position="64"/>
        <end position="132"/>
    </location>
</feature>
<dbReference type="PROSITE" id="PS51819">
    <property type="entry name" value="VOC"/>
    <property type="match status" value="1"/>
</dbReference>
<feature type="domain" description="VOC" evidence="2">
    <location>
        <begin position="23"/>
        <end position="189"/>
    </location>
</feature>
<keyword evidence="4" id="KW-1185">Reference proteome</keyword>
<feature type="compositionally biased region" description="Low complexity" evidence="1">
    <location>
        <begin position="111"/>
        <end position="125"/>
    </location>
</feature>
<sequence>MSQPAQQQPPPSLPSPAGSNVATLSHISLPIRSLPLSRKFYTAALSPLGLFLVYDSSTNTAPATTVGISSSSNQSKTPPRRVLGYGPDPDHEILNLFEHPDPGAQSATGNDSDSSSSSAAAAPSAKPGPGFHVAFTAPSRQAVREFHARAIENGGRDKGRPGLREAYGRDYFAAFVEDVDGWKLEVVCKVPAEVAETDEI</sequence>
<dbReference type="CDD" id="cd07262">
    <property type="entry name" value="VOC_like"/>
    <property type="match status" value="1"/>
</dbReference>
<reference evidence="3" key="2">
    <citation type="submission" date="2023-06" db="EMBL/GenBank/DDBJ databases">
        <authorList>
            <consortium name="Lawrence Berkeley National Laboratory"/>
            <person name="Mondo S.J."/>
            <person name="Hensen N."/>
            <person name="Bonometti L."/>
            <person name="Westerberg I."/>
            <person name="Brannstrom I.O."/>
            <person name="Guillou S."/>
            <person name="Cros-Aarteil S."/>
            <person name="Calhoun S."/>
            <person name="Haridas S."/>
            <person name="Kuo A."/>
            <person name="Pangilinan J."/>
            <person name="Riley R."/>
            <person name="Labutti K."/>
            <person name="Andreopoulos B."/>
            <person name="Lipzen A."/>
            <person name="Chen C."/>
            <person name="Yanf M."/>
            <person name="Daum C."/>
            <person name="Ng V."/>
            <person name="Clum A."/>
            <person name="Steindorff A."/>
            <person name="Ohm R."/>
            <person name="Martin F."/>
            <person name="Silar P."/>
            <person name="Natvig D."/>
            <person name="Lalanne C."/>
            <person name="Gautier V."/>
            <person name="Ament-Velasquez S.L."/>
            <person name="Kruys A."/>
            <person name="Hutchinson M.I."/>
            <person name="Powell A.J."/>
            <person name="Barry K."/>
            <person name="Miller A.N."/>
            <person name="Grigoriev I.V."/>
            <person name="Debuchy R."/>
            <person name="Gladieux P."/>
            <person name="Thoren M.H."/>
            <person name="Johannesson H."/>
        </authorList>
    </citation>
    <scope>NUCLEOTIDE SEQUENCE</scope>
    <source>
        <strain evidence="3">PSN324</strain>
    </source>
</reference>
<dbReference type="PANTHER" id="PTHR35006">
    <property type="entry name" value="GLYOXALASE FAMILY PROTEIN (AFU_ORTHOLOGUE AFUA_5G14830)"/>
    <property type="match status" value="1"/>
</dbReference>
<proteinExistence type="predicted"/>
<dbReference type="PANTHER" id="PTHR35006:SF2">
    <property type="entry name" value="GLYOXALASE FAMILY PROTEIN (AFU_ORTHOLOGUE AFUA_5G14830)"/>
    <property type="match status" value="1"/>
</dbReference>
<dbReference type="InterPro" id="IPR037523">
    <property type="entry name" value="VOC_core"/>
</dbReference>
<dbReference type="GO" id="GO:0016829">
    <property type="term" value="F:lyase activity"/>
    <property type="evidence" value="ECO:0007669"/>
    <property type="project" value="UniProtKB-KW"/>
</dbReference>
<dbReference type="EMBL" id="MU864957">
    <property type="protein sequence ID" value="KAK4463657.1"/>
    <property type="molecule type" value="Genomic_DNA"/>
</dbReference>
<name>A0AAV9HVY2_9PEZI</name>
<comment type="caution">
    <text evidence="3">The sequence shown here is derived from an EMBL/GenBank/DDBJ whole genome shotgun (WGS) entry which is preliminary data.</text>
</comment>
<dbReference type="InterPro" id="IPR004360">
    <property type="entry name" value="Glyas_Fos-R_dOase_dom"/>
</dbReference>
<organism evidence="3 4">
    <name type="scientific">Cladorrhinum samala</name>
    <dbReference type="NCBI Taxonomy" id="585594"/>
    <lineage>
        <taxon>Eukaryota</taxon>
        <taxon>Fungi</taxon>
        <taxon>Dikarya</taxon>
        <taxon>Ascomycota</taxon>
        <taxon>Pezizomycotina</taxon>
        <taxon>Sordariomycetes</taxon>
        <taxon>Sordariomycetidae</taxon>
        <taxon>Sordariales</taxon>
        <taxon>Podosporaceae</taxon>
        <taxon>Cladorrhinum</taxon>
    </lineage>
</organism>
<protein>
    <submittedName>
        <fullName evidence="3">Lactoylglutathione lyase</fullName>
    </submittedName>
</protein>
<feature type="compositionally biased region" description="Basic and acidic residues" evidence="1">
    <location>
        <begin position="88"/>
        <end position="101"/>
    </location>
</feature>
<dbReference type="AlphaFoldDB" id="A0AAV9HVY2"/>
<accession>A0AAV9HVY2</accession>
<dbReference type="InterPro" id="IPR029068">
    <property type="entry name" value="Glyas_Bleomycin-R_OHBP_Dase"/>
</dbReference>
<reference evidence="3" key="1">
    <citation type="journal article" date="2023" name="Mol. Phylogenet. Evol.">
        <title>Genome-scale phylogeny and comparative genomics of the fungal order Sordariales.</title>
        <authorList>
            <person name="Hensen N."/>
            <person name="Bonometti L."/>
            <person name="Westerberg I."/>
            <person name="Brannstrom I.O."/>
            <person name="Guillou S."/>
            <person name="Cros-Aarteil S."/>
            <person name="Calhoun S."/>
            <person name="Haridas S."/>
            <person name="Kuo A."/>
            <person name="Mondo S."/>
            <person name="Pangilinan J."/>
            <person name="Riley R."/>
            <person name="LaButti K."/>
            <person name="Andreopoulos B."/>
            <person name="Lipzen A."/>
            <person name="Chen C."/>
            <person name="Yan M."/>
            <person name="Daum C."/>
            <person name="Ng V."/>
            <person name="Clum A."/>
            <person name="Steindorff A."/>
            <person name="Ohm R.A."/>
            <person name="Martin F."/>
            <person name="Silar P."/>
            <person name="Natvig D.O."/>
            <person name="Lalanne C."/>
            <person name="Gautier V."/>
            <person name="Ament-Velasquez S.L."/>
            <person name="Kruys A."/>
            <person name="Hutchinson M.I."/>
            <person name="Powell A.J."/>
            <person name="Barry K."/>
            <person name="Miller A.N."/>
            <person name="Grigoriev I.V."/>
            <person name="Debuchy R."/>
            <person name="Gladieux P."/>
            <person name="Hiltunen Thoren M."/>
            <person name="Johannesson H."/>
        </authorList>
    </citation>
    <scope>NUCLEOTIDE SEQUENCE</scope>
    <source>
        <strain evidence="3">PSN324</strain>
    </source>
</reference>
<evidence type="ECO:0000259" key="2">
    <source>
        <dbReference type="PROSITE" id="PS51819"/>
    </source>
</evidence>
<evidence type="ECO:0000313" key="3">
    <source>
        <dbReference type="EMBL" id="KAK4463657.1"/>
    </source>
</evidence>
<dbReference type="Pfam" id="PF00903">
    <property type="entry name" value="Glyoxalase"/>
    <property type="match status" value="1"/>
</dbReference>